<dbReference type="InterPro" id="IPR016160">
    <property type="entry name" value="Ald_DH_CS_CYS"/>
</dbReference>
<dbReference type="FunFam" id="3.40.605.10:FF:000007">
    <property type="entry name" value="NAD/NADP-dependent betaine aldehyde dehydrogenase"/>
    <property type="match status" value="1"/>
</dbReference>
<gene>
    <name evidence="8" type="ORF">FALBO_12191</name>
</gene>
<comment type="catalytic activity">
    <reaction evidence="4">
        <text>an aldehyde + NAD(+) + H2O = a carboxylate + NADH + 2 H(+)</text>
        <dbReference type="Rhea" id="RHEA:16185"/>
        <dbReference type="ChEBI" id="CHEBI:15377"/>
        <dbReference type="ChEBI" id="CHEBI:15378"/>
        <dbReference type="ChEBI" id="CHEBI:17478"/>
        <dbReference type="ChEBI" id="CHEBI:29067"/>
        <dbReference type="ChEBI" id="CHEBI:57540"/>
        <dbReference type="ChEBI" id="CHEBI:57945"/>
        <dbReference type="EC" id="1.2.1.3"/>
    </reaction>
</comment>
<dbReference type="InterPro" id="IPR015590">
    <property type="entry name" value="Aldehyde_DH_dom"/>
</dbReference>
<dbReference type="CDD" id="cd07106">
    <property type="entry name" value="ALDH_AldA-AAD23400"/>
    <property type="match status" value="1"/>
</dbReference>
<dbReference type="InterPro" id="IPR016162">
    <property type="entry name" value="Ald_DH_N"/>
</dbReference>
<dbReference type="OrthoDB" id="310895at2759"/>
<feature type="domain" description="Aldehyde dehydrogenase" evidence="7">
    <location>
        <begin position="22"/>
        <end position="471"/>
    </location>
</feature>
<dbReference type="Proteomes" id="UP000554235">
    <property type="component" value="Unassembled WGS sequence"/>
</dbReference>
<dbReference type="FunFam" id="3.40.309.10:FF:000009">
    <property type="entry name" value="Aldehyde dehydrogenase A"/>
    <property type="match status" value="1"/>
</dbReference>
<dbReference type="PANTHER" id="PTHR11699">
    <property type="entry name" value="ALDEHYDE DEHYDROGENASE-RELATED"/>
    <property type="match status" value="1"/>
</dbReference>
<dbReference type="SUPFAM" id="SSF53720">
    <property type="entry name" value="ALDH-like"/>
    <property type="match status" value="1"/>
</dbReference>
<organism evidence="8 9">
    <name type="scientific">Fusarium albosuccineum</name>
    <dbReference type="NCBI Taxonomy" id="1237068"/>
    <lineage>
        <taxon>Eukaryota</taxon>
        <taxon>Fungi</taxon>
        <taxon>Dikarya</taxon>
        <taxon>Ascomycota</taxon>
        <taxon>Pezizomycotina</taxon>
        <taxon>Sordariomycetes</taxon>
        <taxon>Hypocreomycetidae</taxon>
        <taxon>Hypocreales</taxon>
        <taxon>Nectriaceae</taxon>
        <taxon>Fusarium</taxon>
        <taxon>Fusarium decemcellulare species complex</taxon>
    </lineage>
</organism>
<dbReference type="InterPro" id="IPR016163">
    <property type="entry name" value="Ald_DH_C"/>
</dbReference>
<proteinExistence type="inferred from homology"/>
<evidence type="ECO:0000256" key="4">
    <source>
        <dbReference type="ARBA" id="ARBA00049194"/>
    </source>
</evidence>
<dbReference type="Pfam" id="PF00171">
    <property type="entry name" value="Aldedh"/>
    <property type="match status" value="1"/>
</dbReference>
<evidence type="ECO:0000256" key="2">
    <source>
        <dbReference type="ARBA" id="ARBA00023002"/>
    </source>
</evidence>
<dbReference type="InterPro" id="IPR029510">
    <property type="entry name" value="Ald_DH_CS_GLU"/>
</dbReference>
<comment type="similarity">
    <text evidence="1 6">Belongs to the aldehyde dehydrogenase family.</text>
</comment>
<accession>A0A8H4P6H2</accession>
<evidence type="ECO:0000313" key="9">
    <source>
        <dbReference type="Proteomes" id="UP000554235"/>
    </source>
</evidence>
<evidence type="ECO:0000256" key="3">
    <source>
        <dbReference type="ARBA" id="ARBA00024226"/>
    </source>
</evidence>
<evidence type="ECO:0000256" key="5">
    <source>
        <dbReference type="PROSITE-ProRule" id="PRU10007"/>
    </source>
</evidence>
<dbReference type="Gene3D" id="3.40.605.10">
    <property type="entry name" value="Aldehyde Dehydrogenase, Chain A, domain 1"/>
    <property type="match status" value="1"/>
</dbReference>
<keyword evidence="2 6" id="KW-0560">Oxidoreductase</keyword>
<comment type="caution">
    <text evidence="8">The sequence shown here is derived from an EMBL/GenBank/DDBJ whole genome shotgun (WGS) entry which is preliminary data.</text>
</comment>
<keyword evidence="9" id="KW-1185">Reference proteome</keyword>
<sequence length="476" mass="51629">MAKVTFNEFLNVIDGKSVSSETTRHGVNPATLQPLAPVPVCTPKEVDAAVAAARKALATWGHTPVQERQQALLRYADALAEQVNDFAKMLVLESGKPMVVATTEIQNAVDMFKGIAKLEFPENVIEDSAQRRVVTRYVPVGVSVGIVPWNFPVVLTSFKMGPAIVAGSPIILKPSPFTPYCGLKLVELASHFFPPGVVQALSGHDSLGPLLTNHPDVDKVSFTGSTATGIKVALDCAKTLKRVTLELGGNDAAIVAADVDIPTVAAKVTALALYNSGQVCIAIKRVYVHKSIYPEFLSEMVKYAQSLVLGNGLEEKTTLGPVQNVMQFERVQALISLLEKEKLKPVTGNLKANPAKDGYFINPIIIENPPDDSKIVVEEPFGPVFPVLEWSDEEDLLKRVNHTIYGLGASIWSRDTEQVDRLSRKLDVGNIWINTHMELRPDAAFGGHKHSGIGSELGVEGIKAYCSAQTVHWNKE</sequence>
<dbReference type="EC" id="1.2.1.3" evidence="3"/>
<evidence type="ECO:0000256" key="1">
    <source>
        <dbReference type="ARBA" id="ARBA00009986"/>
    </source>
</evidence>
<dbReference type="Gene3D" id="3.40.309.10">
    <property type="entry name" value="Aldehyde Dehydrogenase, Chain A, domain 2"/>
    <property type="match status" value="1"/>
</dbReference>
<dbReference type="InterPro" id="IPR044086">
    <property type="entry name" value="LUC3-like"/>
</dbReference>
<dbReference type="EMBL" id="JAADYS010001798">
    <property type="protein sequence ID" value="KAF4461010.1"/>
    <property type="molecule type" value="Genomic_DNA"/>
</dbReference>
<protein>
    <recommendedName>
        <fullName evidence="3">aldehyde dehydrogenase (NAD(+))</fullName>
        <ecNumber evidence="3">1.2.1.3</ecNumber>
    </recommendedName>
</protein>
<evidence type="ECO:0000259" key="7">
    <source>
        <dbReference type="Pfam" id="PF00171"/>
    </source>
</evidence>
<dbReference type="GO" id="GO:0004029">
    <property type="term" value="F:aldehyde dehydrogenase (NAD+) activity"/>
    <property type="evidence" value="ECO:0007669"/>
    <property type="project" value="UniProtKB-EC"/>
</dbReference>
<dbReference type="PROSITE" id="PS00687">
    <property type="entry name" value="ALDEHYDE_DEHYDR_GLU"/>
    <property type="match status" value="1"/>
</dbReference>
<name>A0A8H4P6H2_9HYPO</name>
<dbReference type="PROSITE" id="PS00070">
    <property type="entry name" value="ALDEHYDE_DEHYDR_CYS"/>
    <property type="match status" value="1"/>
</dbReference>
<feature type="active site" evidence="5">
    <location>
        <position position="246"/>
    </location>
</feature>
<dbReference type="AlphaFoldDB" id="A0A8H4P6H2"/>
<dbReference type="InterPro" id="IPR016161">
    <property type="entry name" value="Ald_DH/histidinol_DH"/>
</dbReference>
<evidence type="ECO:0000256" key="6">
    <source>
        <dbReference type="RuleBase" id="RU003345"/>
    </source>
</evidence>
<reference evidence="8 9" key="1">
    <citation type="submission" date="2020-01" db="EMBL/GenBank/DDBJ databases">
        <title>Identification and distribution of gene clusters putatively required for synthesis of sphingolipid metabolism inhibitors in phylogenetically diverse species of the filamentous fungus Fusarium.</title>
        <authorList>
            <person name="Kim H.-S."/>
            <person name="Busman M."/>
            <person name="Brown D.W."/>
            <person name="Divon H."/>
            <person name="Uhlig S."/>
            <person name="Proctor R.H."/>
        </authorList>
    </citation>
    <scope>NUCLEOTIDE SEQUENCE [LARGE SCALE GENOMIC DNA]</scope>
    <source>
        <strain evidence="8 9">NRRL 20459</strain>
    </source>
</reference>
<evidence type="ECO:0000313" key="8">
    <source>
        <dbReference type="EMBL" id="KAF4461010.1"/>
    </source>
</evidence>